<dbReference type="InterPro" id="IPR052356">
    <property type="entry name" value="Thiol_S-MT"/>
</dbReference>
<dbReference type="PANTHER" id="PTHR45036:SF1">
    <property type="entry name" value="METHYLTRANSFERASE LIKE 7A"/>
    <property type="match status" value="1"/>
</dbReference>
<keyword evidence="2" id="KW-0808">Transferase</keyword>
<name>A0ABW1ZR19_9DEIO</name>
<evidence type="ECO:0000313" key="2">
    <source>
        <dbReference type="EMBL" id="MFC6662781.1"/>
    </source>
</evidence>
<dbReference type="EMBL" id="JBHSWB010000002">
    <property type="protein sequence ID" value="MFC6662781.1"/>
    <property type="molecule type" value="Genomic_DNA"/>
</dbReference>
<dbReference type="PANTHER" id="PTHR45036">
    <property type="entry name" value="METHYLTRANSFERASE LIKE 7B"/>
    <property type="match status" value="1"/>
</dbReference>
<proteinExistence type="predicted"/>
<dbReference type="GO" id="GO:0032259">
    <property type="term" value="P:methylation"/>
    <property type="evidence" value="ECO:0007669"/>
    <property type="project" value="UniProtKB-KW"/>
</dbReference>
<comment type="caution">
    <text evidence="2">The sequence shown here is derived from an EMBL/GenBank/DDBJ whole genome shotgun (WGS) entry which is preliminary data.</text>
</comment>
<dbReference type="Pfam" id="PF08241">
    <property type="entry name" value="Methyltransf_11"/>
    <property type="match status" value="1"/>
</dbReference>
<dbReference type="RefSeq" id="WP_380058713.1">
    <property type="nucleotide sequence ID" value="NZ_JAIQXV010000024.1"/>
</dbReference>
<evidence type="ECO:0000259" key="1">
    <source>
        <dbReference type="Pfam" id="PF08241"/>
    </source>
</evidence>
<accession>A0ABW1ZR19</accession>
<dbReference type="InterPro" id="IPR029063">
    <property type="entry name" value="SAM-dependent_MTases_sf"/>
</dbReference>
<dbReference type="SUPFAM" id="SSF53335">
    <property type="entry name" value="S-adenosyl-L-methionine-dependent methyltransferases"/>
    <property type="match status" value="1"/>
</dbReference>
<dbReference type="InterPro" id="IPR013216">
    <property type="entry name" value="Methyltransf_11"/>
</dbReference>
<reference evidence="3" key="1">
    <citation type="journal article" date="2019" name="Int. J. Syst. Evol. Microbiol.">
        <title>The Global Catalogue of Microorganisms (GCM) 10K type strain sequencing project: providing services to taxonomists for standard genome sequencing and annotation.</title>
        <authorList>
            <consortium name="The Broad Institute Genomics Platform"/>
            <consortium name="The Broad Institute Genome Sequencing Center for Infectious Disease"/>
            <person name="Wu L."/>
            <person name="Ma J."/>
        </authorList>
    </citation>
    <scope>NUCLEOTIDE SEQUENCE [LARGE SCALE GENOMIC DNA]</scope>
    <source>
        <strain evidence="3">CCUG 63830</strain>
    </source>
</reference>
<organism evidence="2 3">
    <name type="scientific">Deinococcus multiflagellatus</name>
    <dbReference type="NCBI Taxonomy" id="1656887"/>
    <lineage>
        <taxon>Bacteria</taxon>
        <taxon>Thermotogati</taxon>
        <taxon>Deinococcota</taxon>
        <taxon>Deinococci</taxon>
        <taxon>Deinococcales</taxon>
        <taxon>Deinococcaceae</taxon>
        <taxon>Deinococcus</taxon>
    </lineage>
</organism>
<gene>
    <name evidence="2" type="ORF">ACFP90_22300</name>
</gene>
<dbReference type="Proteomes" id="UP001596317">
    <property type="component" value="Unassembled WGS sequence"/>
</dbReference>
<dbReference type="Gene3D" id="3.40.50.150">
    <property type="entry name" value="Vaccinia Virus protein VP39"/>
    <property type="match status" value="1"/>
</dbReference>
<dbReference type="CDD" id="cd02440">
    <property type="entry name" value="AdoMet_MTases"/>
    <property type="match status" value="1"/>
</dbReference>
<protein>
    <submittedName>
        <fullName evidence="2">Class I SAM-dependent methyltransferase</fullName>
        <ecNumber evidence="2">2.1.1.-</ecNumber>
    </submittedName>
</protein>
<sequence>MLGLAVGTGATFTHYPATLRHLTAMDVSGAMLHDAHVKFLTVPFPVRLMQGDVQTLPFGDASFDTVVSSLGCCGIPDPARLFAEVQHVLRPGGQFLALEHVRPPHRLLAAVADTIDPVFDRLIGCHPNRPTVDLLHDAGFHVTVLEQRLGGILVTLHATPASGNAHLVRAGAP</sequence>
<keyword evidence="2" id="KW-0489">Methyltransferase</keyword>
<dbReference type="GO" id="GO:0008168">
    <property type="term" value="F:methyltransferase activity"/>
    <property type="evidence" value="ECO:0007669"/>
    <property type="project" value="UniProtKB-KW"/>
</dbReference>
<evidence type="ECO:0000313" key="3">
    <source>
        <dbReference type="Proteomes" id="UP001596317"/>
    </source>
</evidence>
<keyword evidence="3" id="KW-1185">Reference proteome</keyword>
<dbReference type="EC" id="2.1.1.-" evidence="2"/>
<feature type="domain" description="Methyltransferase type 11" evidence="1">
    <location>
        <begin position="4"/>
        <end position="96"/>
    </location>
</feature>